<dbReference type="Proteomes" id="UP000315400">
    <property type="component" value="Unassembled WGS sequence"/>
</dbReference>
<dbReference type="Gene3D" id="1.20.5.510">
    <property type="entry name" value="Single helix bin"/>
    <property type="match status" value="1"/>
</dbReference>
<evidence type="ECO:0000256" key="9">
    <source>
        <dbReference type="ARBA" id="ARBA00022692"/>
    </source>
</evidence>
<evidence type="ECO:0000259" key="22">
    <source>
        <dbReference type="PROSITE" id="PS51296"/>
    </source>
</evidence>
<keyword evidence="17 20" id="KW-0472">Membrane</keyword>
<dbReference type="GO" id="GO:0046872">
    <property type="term" value="F:metal ion binding"/>
    <property type="evidence" value="ECO:0007669"/>
    <property type="project" value="UniProtKB-KW"/>
</dbReference>
<comment type="catalytic activity">
    <reaction evidence="19 20">
        <text>a quinol + 2 Fe(III)-[cytochrome c](out) = a quinone + 2 Fe(II)-[cytochrome c](out) + 2 H(+)(out)</text>
        <dbReference type="Rhea" id="RHEA:11484"/>
        <dbReference type="Rhea" id="RHEA-COMP:10350"/>
        <dbReference type="Rhea" id="RHEA-COMP:14399"/>
        <dbReference type="ChEBI" id="CHEBI:15378"/>
        <dbReference type="ChEBI" id="CHEBI:24646"/>
        <dbReference type="ChEBI" id="CHEBI:29033"/>
        <dbReference type="ChEBI" id="CHEBI:29034"/>
        <dbReference type="ChEBI" id="CHEBI:132124"/>
        <dbReference type="EC" id="7.1.1.8"/>
    </reaction>
</comment>
<evidence type="ECO:0000256" key="19">
    <source>
        <dbReference type="ARBA" id="ARBA00029351"/>
    </source>
</evidence>
<dbReference type="EC" id="7.1.1.8" evidence="5 20"/>
<dbReference type="PANTHER" id="PTHR10134">
    <property type="entry name" value="CYTOCHROME B-C1 COMPLEX SUBUNIT RIESKE, MITOCHONDRIAL"/>
    <property type="match status" value="1"/>
</dbReference>
<evidence type="ECO:0000256" key="15">
    <source>
        <dbReference type="ARBA" id="ARBA00023004"/>
    </source>
</evidence>
<evidence type="ECO:0000256" key="5">
    <source>
        <dbReference type="ARBA" id="ARBA00012951"/>
    </source>
</evidence>
<sequence length="197" mass="20876">MSQEGASNSRRRFLTGAVAVVGGVGAAYTAVPFLAYWNPSATTRAAGAPVEVDTSTLEPGQRMNISWRGQPVWVIRRSEAALEALPTLEDTLADPASDVASQQPSYAQNTHRSIDPEFLVVVPICTHLGCIPSYMPKAGSLDADWQGGFFCPCHGSKFDLAGRVYAGVPAPTNLVVPPHRVAENGLLVVGEDDEEAA</sequence>
<evidence type="ECO:0000256" key="12">
    <source>
        <dbReference type="ARBA" id="ARBA00022967"/>
    </source>
</evidence>
<evidence type="ECO:0000313" key="24">
    <source>
        <dbReference type="Proteomes" id="UP000315400"/>
    </source>
</evidence>
<dbReference type="Pfam" id="PF10399">
    <property type="entry name" value="UCR_Fe-S_N"/>
    <property type="match status" value="1"/>
</dbReference>
<feature type="domain" description="Rieske" evidence="22">
    <location>
        <begin position="85"/>
        <end position="188"/>
    </location>
</feature>
<evidence type="ECO:0000256" key="6">
    <source>
        <dbReference type="ARBA" id="ARBA00019816"/>
    </source>
</evidence>
<evidence type="ECO:0000256" key="14">
    <source>
        <dbReference type="ARBA" id="ARBA00022989"/>
    </source>
</evidence>
<dbReference type="STRING" id="1260251.SPISAL_06915"/>
<dbReference type="PROSITE" id="PS51296">
    <property type="entry name" value="RIESKE"/>
    <property type="match status" value="1"/>
</dbReference>
<keyword evidence="18" id="KW-1015">Disulfide bond</keyword>
<dbReference type="AlphaFoldDB" id="A0A540VR36"/>
<organism evidence="23 24">
    <name type="scientific">Spiribacter salinus</name>
    <dbReference type="NCBI Taxonomy" id="1335746"/>
    <lineage>
        <taxon>Bacteria</taxon>
        <taxon>Pseudomonadati</taxon>
        <taxon>Pseudomonadota</taxon>
        <taxon>Gammaproteobacteria</taxon>
        <taxon>Chromatiales</taxon>
        <taxon>Ectothiorhodospiraceae</taxon>
        <taxon>Spiribacter</taxon>
    </lineage>
</organism>
<keyword evidence="10" id="KW-0001">2Fe-2S</keyword>
<evidence type="ECO:0000256" key="8">
    <source>
        <dbReference type="ARBA" id="ARBA00022475"/>
    </source>
</evidence>
<evidence type="ECO:0000313" key="23">
    <source>
        <dbReference type="EMBL" id="TQE99222.1"/>
    </source>
</evidence>
<evidence type="ECO:0000256" key="10">
    <source>
        <dbReference type="ARBA" id="ARBA00022714"/>
    </source>
</evidence>
<comment type="function">
    <text evidence="1">Component of the ubiquinol-cytochrome c reductase complex (complex III or cytochrome b-c1 complex), which is a respiratory chain that generates an electrochemical potential coupled to ATP synthesis.</text>
</comment>
<protein>
    <recommendedName>
        <fullName evidence="6 20">Ubiquinol-cytochrome c reductase iron-sulfur subunit</fullName>
        <ecNumber evidence="5 20">7.1.1.8</ecNumber>
    </recommendedName>
</protein>
<keyword evidence="14 20" id="KW-1133">Transmembrane helix</keyword>
<dbReference type="SUPFAM" id="SSF50022">
    <property type="entry name" value="ISP domain"/>
    <property type="match status" value="1"/>
</dbReference>
<evidence type="ECO:0000256" key="2">
    <source>
        <dbReference type="ARBA" id="ARBA00004162"/>
    </source>
</evidence>
<evidence type="ECO:0000256" key="7">
    <source>
        <dbReference type="ARBA" id="ARBA00022448"/>
    </source>
</evidence>
<evidence type="ECO:0000256" key="4">
    <source>
        <dbReference type="ARBA" id="ARBA00011649"/>
    </source>
</evidence>
<dbReference type="PROSITE" id="PS51318">
    <property type="entry name" value="TAT"/>
    <property type="match status" value="1"/>
</dbReference>
<dbReference type="GO" id="GO:0008121">
    <property type="term" value="F:quinol-cytochrome-c reductase activity"/>
    <property type="evidence" value="ECO:0007669"/>
    <property type="project" value="UniProtKB-EC"/>
</dbReference>
<evidence type="ECO:0000256" key="21">
    <source>
        <dbReference type="RuleBase" id="RU004497"/>
    </source>
</evidence>
<dbReference type="InterPro" id="IPR019470">
    <property type="entry name" value="Ubiq_cytC_Rdtase_Fe-S_su_TAT"/>
</dbReference>
<dbReference type="InterPro" id="IPR005805">
    <property type="entry name" value="Rieske_Fe-S_prot_C"/>
</dbReference>
<dbReference type="PRINTS" id="PR00162">
    <property type="entry name" value="RIESKE"/>
</dbReference>
<evidence type="ECO:0000256" key="18">
    <source>
        <dbReference type="ARBA" id="ARBA00023157"/>
    </source>
</evidence>
<keyword evidence="13 20" id="KW-0249">Electron transport</keyword>
<evidence type="ECO:0000256" key="17">
    <source>
        <dbReference type="ARBA" id="ARBA00023136"/>
    </source>
</evidence>
<dbReference type="NCBIfam" id="TIGR01416">
    <property type="entry name" value="Rieske_proteo"/>
    <property type="match status" value="1"/>
</dbReference>
<feature type="transmembrane region" description="Helical" evidence="20">
    <location>
        <begin position="12"/>
        <end position="37"/>
    </location>
</feature>
<accession>A0A540VR36</accession>
<comment type="cofactor">
    <cofactor evidence="20">
        <name>[2Fe-2S] cluster</name>
        <dbReference type="ChEBI" id="CHEBI:190135"/>
    </cofactor>
    <text evidence="20">Binds 1 [2Fe-2S] cluster per subunit.</text>
</comment>
<dbReference type="GO" id="GO:0005886">
    <property type="term" value="C:plasma membrane"/>
    <property type="evidence" value="ECO:0007669"/>
    <property type="project" value="UniProtKB-SubCell"/>
</dbReference>
<dbReference type="Gene3D" id="2.102.10.10">
    <property type="entry name" value="Rieske [2Fe-2S] iron-sulphur domain"/>
    <property type="match status" value="1"/>
</dbReference>
<evidence type="ECO:0000256" key="20">
    <source>
        <dbReference type="RuleBase" id="RU004494"/>
    </source>
</evidence>
<keyword evidence="8" id="KW-1003">Cell membrane</keyword>
<dbReference type="EMBL" id="VIFK01000082">
    <property type="protein sequence ID" value="TQE99222.1"/>
    <property type="molecule type" value="Genomic_DNA"/>
</dbReference>
<proteinExistence type="inferred from homology"/>
<dbReference type="InterPro" id="IPR036922">
    <property type="entry name" value="Rieske_2Fe-2S_sf"/>
</dbReference>
<keyword evidence="7 20" id="KW-0813">Transport</keyword>
<dbReference type="RefSeq" id="WP_016353784.1">
    <property type="nucleotide sequence ID" value="NZ_MBFX01000004.1"/>
</dbReference>
<evidence type="ECO:0000256" key="1">
    <source>
        <dbReference type="ARBA" id="ARBA00002444"/>
    </source>
</evidence>
<comment type="miscellaneous">
    <text evidence="20">The Rieske protein is a high potential 2Fe-2S protein.</text>
</comment>
<evidence type="ECO:0000256" key="11">
    <source>
        <dbReference type="ARBA" id="ARBA00022723"/>
    </source>
</evidence>
<keyword evidence="9 20" id="KW-0812">Transmembrane</keyword>
<evidence type="ECO:0000256" key="3">
    <source>
        <dbReference type="ARBA" id="ARBA00010651"/>
    </source>
</evidence>
<keyword evidence="12" id="KW-1278">Translocase</keyword>
<dbReference type="InterPro" id="IPR006311">
    <property type="entry name" value="TAT_signal"/>
</dbReference>
<comment type="similarity">
    <text evidence="3">Belongs to the Rieske iron-sulfur protein family.</text>
</comment>
<comment type="subcellular location">
    <subcellularLocation>
        <location evidence="2">Cell membrane</location>
        <topology evidence="2">Single-pass membrane protein</topology>
    </subcellularLocation>
</comment>
<name>A0A540VR36_9GAMM</name>
<gene>
    <name evidence="23" type="primary">petA</name>
    <name evidence="23" type="ORF">FKY71_09785</name>
</gene>
<dbReference type="Pfam" id="PF00355">
    <property type="entry name" value="Rieske"/>
    <property type="match status" value="1"/>
</dbReference>
<dbReference type="InterPro" id="IPR006317">
    <property type="entry name" value="Ubiquinol_cyt_c_Rdtase_Fe-S-su"/>
</dbReference>
<reference evidence="23 24" key="1">
    <citation type="submission" date="2019-06" db="EMBL/GenBank/DDBJ databases">
        <title>Metagenome assembled Genome of Spiribacter salinus SL48-SHIP from the microbial mat of Salt Lake 48 (Novosibirsk region, Russia).</title>
        <authorList>
            <person name="Shipova A."/>
            <person name="Rozanov A.S."/>
            <person name="Bryanskaya A.V."/>
            <person name="Peltek S.E."/>
        </authorList>
    </citation>
    <scope>NUCLEOTIDE SEQUENCE [LARGE SCALE GENOMIC DNA]</scope>
    <source>
        <strain evidence="23">SL48-SHIP-2</strain>
    </source>
</reference>
<comment type="subunit">
    <text evidence="4 21">The main subunits of complex b-c1 are: cytochrome b, cytochrome c1 and the Rieske protein.</text>
</comment>
<keyword evidence="15" id="KW-0408">Iron</keyword>
<evidence type="ECO:0000256" key="13">
    <source>
        <dbReference type="ARBA" id="ARBA00022982"/>
    </source>
</evidence>
<dbReference type="InterPro" id="IPR017941">
    <property type="entry name" value="Rieske_2Fe-2S"/>
</dbReference>
<keyword evidence="16" id="KW-0411">Iron-sulfur</keyword>
<dbReference type="GO" id="GO:0051537">
    <property type="term" value="F:2 iron, 2 sulfur cluster binding"/>
    <property type="evidence" value="ECO:0007669"/>
    <property type="project" value="UniProtKB-KW"/>
</dbReference>
<dbReference type="InterPro" id="IPR014349">
    <property type="entry name" value="Rieske_Fe-S_prot"/>
</dbReference>
<comment type="caution">
    <text evidence="23">The sequence shown here is derived from an EMBL/GenBank/DDBJ whole genome shotgun (WGS) entry which is preliminary data.</text>
</comment>
<keyword evidence="11" id="KW-0479">Metal-binding</keyword>
<evidence type="ECO:0000256" key="16">
    <source>
        <dbReference type="ARBA" id="ARBA00023014"/>
    </source>
</evidence>
<dbReference type="CDD" id="cd03470">
    <property type="entry name" value="Rieske_cytochrome_bc1"/>
    <property type="match status" value="1"/>
</dbReference>